<name>A0ABT4A2U0_9BACT</name>
<reference evidence="1 2" key="1">
    <citation type="submission" date="2022-11" db="EMBL/GenBank/DDBJ databases">
        <title>Minimal conservation of predation-associated metabolite biosynthetic gene clusters underscores biosynthetic potential of Myxococcota including descriptions for ten novel species: Archangium lansinium sp. nov., Myxococcus landrumus sp. nov., Nannocystis bai.</title>
        <authorList>
            <person name="Ahearne A."/>
            <person name="Stevens C."/>
            <person name="Phillips K."/>
        </authorList>
    </citation>
    <scope>NUCLEOTIDE SEQUENCE [LARGE SCALE GENOMIC DNA]</scope>
    <source>
        <strain evidence="1 2">MIWBW</strain>
    </source>
</reference>
<accession>A0ABT4A2U0</accession>
<sequence>MSTSHPSFLALDRAALGDMTEEVKAHLASCPRCAGHVDAVGRPPPVPSWAVALANETPRPTSFLARLAPWGVAALAASLALVLWVPREAETPRAPMVGLRSKGNPAVALYVKTGDTVRLWDGESPVAEGDLLRLKVMPEGFTRLTVAAAEGDSWQVLHEGPVPERGETLLPMSWRVEPGEQSERLLIVLSHAPVPTESLASLHEEPARTESLWVLPLTLSKPSSKPISP</sequence>
<proteinExistence type="predicted"/>
<evidence type="ECO:0000313" key="2">
    <source>
        <dbReference type="Proteomes" id="UP001207654"/>
    </source>
</evidence>
<protein>
    <recommendedName>
        <fullName evidence="3">Zinc-finger domain-containing protein</fullName>
    </recommendedName>
</protein>
<keyword evidence="2" id="KW-1185">Reference proteome</keyword>
<dbReference type="Proteomes" id="UP001207654">
    <property type="component" value="Unassembled WGS sequence"/>
</dbReference>
<dbReference type="RefSeq" id="WP_267534866.1">
    <property type="nucleotide sequence ID" value="NZ_JAPNKA010000001.1"/>
</dbReference>
<gene>
    <name evidence="1" type="ORF">OV287_15885</name>
</gene>
<organism evidence="1 2">
    <name type="scientific">Archangium lansingense</name>
    <dbReference type="NCBI Taxonomy" id="2995310"/>
    <lineage>
        <taxon>Bacteria</taxon>
        <taxon>Pseudomonadati</taxon>
        <taxon>Myxococcota</taxon>
        <taxon>Myxococcia</taxon>
        <taxon>Myxococcales</taxon>
        <taxon>Cystobacterineae</taxon>
        <taxon>Archangiaceae</taxon>
        <taxon>Archangium</taxon>
    </lineage>
</organism>
<comment type="caution">
    <text evidence="1">The sequence shown here is derived from an EMBL/GenBank/DDBJ whole genome shotgun (WGS) entry which is preliminary data.</text>
</comment>
<evidence type="ECO:0008006" key="3">
    <source>
        <dbReference type="Google" id="ProtNLM"/>
    </source>
</evidence>
<dbReference type="EMBL" id="JAPNKA010000001">
    <property type="protein sequence ID" value="MCY1075955.1"/>
    <property type="molecule type" value="Genomic_DNA"/>
</dbReference>
<evidence type="ECO:0000313" key="1">
    <source>
        <dbReference type="EMBL" id="MCY1075955.1"/>
    </source>
</evidence>